<reference evidence="8" key="1">
    <citation type="submission" date="2016-06" db="EMBL/GenBank/DDBJ databases">
        <authorList>
            <person name="Nascimento L."/>
            <person name="Pereira R.V."/>
            <person name="Martins L.F."/>
            <person name="Quaggio R.B."/>
            <person name="Silva A.M."/>
            <person name="Setubal J.C."/>
        </authorList>
    </citation>
    <scope>NUCLEOTIDE SEQUENCE [LARGE SCALE GENOMIC DNA]</scope>
</reference>
<keyword evidence="3 6" id="KW-0808">Transferase</keyword>
<dbReference type="SFLD" id="SFLDS00005">
    <property type="entry name" value="Isoprenoid_Synthase_Type_I"/>
    <property type="match status" value="1"/>
</dbReference>
<dbReference type="GO" id="GO:0008299">
    <property type="term" value="P:isoprenoid biosynthetic process"/>
    <property type="evidence" value="ECO:0007669"/>
    <property type="project" value="InterPro"/>
</dbReference>
<dbReference type="EMBL" id="LZRT01000036">
    <property type="protein sequence ID" value="OUM89706.1"/>
    <property type="molecule type" value="Genomic_DNA"/>
</dbReference>
<proteinExistence type="inferred from homology"/>
<dbReference type="SUPFAM" id="SSF48576">
    <property type="entry name" value="Terpenoid synthases"/>
    <property type="match status" value="1"/>
</dbReference>
<gene>
    <name evidence="7" type="ORF">BAA01_02785</name>
</gene>
<evidence type="ECO:0000256" key="2">
    <source>
        <dbReference type="ARBA" id="ARBA00006706"/>
    </source>
</evidence>
<dbReference type="PANTHER" id="PTHR12001:SF69">
    <property type="entry name" value="ALL TRANS-POLYPRENYL-DIPHOSPHATE SYNTHASE PDSS1"/>
    <property type="match status" value="1"/>
</dbReference>
<evidence type="ECO:0000313" key="7">
    <source>
        <dbReference type="EMBL" id="OUM89706.1"/>
    </source>
</evidence>
<name>A0A1Y3PUB2_9BACI</name>
<organism evidence="7 8">
    <name type="scientific">Bacillus thermozeamaize</name>
    <dbReference type="NCBI Taxonomy" id="230954"/>
    <lineage>
        <taxon>Bacteria</taxon>
        <taxon>Bacillati</taxon>
        <taxon>Bacillota</taxon>
        <taxon>Bacilli</taxon>
        <taxon>Bacillales</taxon>
        <taxon>Bacillaceae</taxon>
        <taxon>Bacillus</taxon>
    </lineage>
</organism>
<evidence type="ECO:0000313" key="8">
    <source>
        <dbReference type="Proteomes" id="UP000196475"/>
    </source>
</evidence>
<evidence type="ECO:0000256" key="6">
    <source>
        <dbReference type="RuleBase" id="RU004466"/>
    </source>
</evidence>
<comment type="cofactor">
    <cofactor evidence="1">
        <name>Mg(2+)</name>
        <dbReference type="ChEBI" id="CHEBI:18420"/>
    </cofactor>
</comment>
<evidence type="ECO:0000256" key="4">
    <source>
        <dbReference type="ARBA" id="ARBA00022723"/>
    </source>
</evidence>
<dbReference type="InterPro" id="IPR033749">
    <property type="entry name" value="Polyprenyl_synt_CS"/>
</dbReference>
<sequence>MELHEIYQEMRDDMLLIEKELYQAIERSNSSLAEPALHLLKAGGKRLRPLFVLLSGCLGNYRLEHLKLVAVPLELIHMATLVHDDIIDDADLRRGQPTVRAKWDNQIALYTGDFILAQALQYISQLKEARVHQILSQALVQMGLGEIYQLRDFFNVNQHLRQYLQRIKRKTALLISVSCQLGGQVSQLPAHAVQKLYLFGYYAGMAFQITDDLLDLIGDRKTTGKPHGSDVRQGNITLPLIYALNQSESRSQVLPLIRQIQEITSSSPSRAESAHQLDHLTRRLIQIVKEAGGIQYAETLANRYLIKAKNALSSFPPSRERERLIHVADAIARRQY</sequence>
<dbReference type="InterPro" id="IPR000092">
    <property type="entry name" value="Polyprenyl_synt"/>
</dbReference>
<dbReference type="PANTHER" id="PTHR12001">
    <property type="entry name" value="GERANYLGERANYL PYROPHOSPHATE SYNTHASE"/>
    <property type="match status" value="1"/>
</dbReference>
<evidence type="ECO:0000256" key="3">
    <source>
        <dbReference type="ARBA" id="ARBA00022679"/>
    </source>
</evidence>
<dbReference type="GO" id="GO:0046872">
    <property type="term" value="F:metal ion binding"/>
    <property type="evidence" value="ECO:0007669"/>
    <property type="project" value="UniProtKB-KW"/>
</dbReference>
<comment type="similarity">
    <text evidence="2 6">Belongs to the FPP/GGPP synthase family.</text>
</comment>
<protein>
    <submittedName>
        <fullName evidence="7">Heptaprenyl diphosphate synthase</fullName>
    </submittedName>
</protein>
<accession>A0A1Y3PUB2</accession>
<dbReference type="InterPro" id="IPR008949">
    <property type="entry name" value="Isoprenoid_synthase_dom_sf"/>
</dbReference>
<keyword evidence="5" id="KW-0460">Magnesium</keyword>
<evidence type="ECO:0000256" key="1">
    <source>
        <dbReference type="ARBA" id="ARBA00001946"/>
    </source>
</evidence>
<dbReference type="PROSITE" id="PS00723">
    <property type="entry name" value="POLYPRENYL_SYNTHASE_1"/>
    <property type="match status" value="1"/>
</dbReference>
<evidence type="ECO:0000256" key="5">
    <source>
        <dbReference type="ARBA" id="ARBA00022842"/>
    </source>
</evidence>
<dbReference type="Proteomes" id="UP000196475">
    <property type="component" value="Unassembled WGS sequence"/>
</dbReference>
<dbReference type="CDD" id="cd00685">
    <property type="entry name" value="Trans_IPPS_HT"/>
    <property type="match status" value="1"/>
</dbReference>
<comment type="caution">
    <text evidence="7">The sequence shown here is derived from an EMBL/GenBank/DDBJ whole genome shotgun (WGS) entry which is preliminary data.</text>
</comment>
<keyword evidence="4" id="KW-0479">Metal-binding</keyword>
<dbReference type="AlphaFoldDB" id="A0A1Y3PUB2"/>
<dbReference type="Pfam" id="PF00348">
    <property type="entry name" value="polyprenyl_synt"/>
    <property type="match status" value="1"/>
</dbReference>
<dbReference type="GO" id="GO:0004659">
    <property type="term" value="F:prenyltransferase activity"/>
    <property type="evidence" value="ECO:0007669"/>
    <property type="project" value="InterPro"/>
</dbReference>
<dbReference type="Gene3D" id="1.10.600.10">
    <property type="entry name" value="Farnesyl Diphosphate Synthase"/>
    <property type="match status" value="1"/>
</dbReference>